<keyword evidence="2" id="KW-0238">DNA-binding</keyword>
<dbReference type="RefSeq" id="WP_103881174.1">
    <property type="nucleotide sequence ID" value="NZ_FNVG01000015.1"/>
</dbReference>
<dbReference type="InterPro" id="IPR047640">
    <property type="entry name" value="RpiR-like"/>
</dbReference>
<keyword evidence="6" id="KW-1185">Reference proteome</keyword>
<dbReference type="InterPro" id="IPR001347">
    <property type="entry name" value="SIS_dom"/>
</dbReference>
<evidence type="ECO:0000256" key="3">
    <source>
        <dbReference type="ARBA" id="ARBA00023163"/>
    </source>
</evidence>
<dbReference type="Gene3D" id="3.40.50.10490">
    <property type="entry name" value="Glucose-6-phosphate isomerase like protein, domain 1"/>
    <property type="match status" value="1"/>
</dbReference>
<dbReference type="EMBL" id="FNVG01000015">
    <property type="protein sequence ID" value="SEG46885.1"/>
    <property type="molecule type" value="Genomic_DNA"/>
</dbReference>
<dbReference type="GO" id="GO:0097367">
    <property type="term" value="F:carbohydrate derivative binding"/>
    <property type="evidence" value="ECO:0007669"/>
    <property type="project" value="InterPro"/>
</dbReference>
<protein>
    <submittedName>
        <fullName evidence="5">Transcriptional regulator, RpiR family</fullName>
    </submittedName>
</protein>
<evidence type="ECO:0000313" key="5">
    <source>
        <dbReference type="EMBL" id="SEG46885.1"/>
    </source>
</evidence>
<dbReference type="PROSITE" id="PS51071">
    <property type="entry name" value="HTH_RPIR"/>
    <property type="match status" value="1"/>
</dbReference>
<reference evidence="6" key="1">
    <citation type="submission" date="2016-10" db="EMBL/GenBank/DDBJ databases">
        <authorList>
            <person name="Varghese N."/>
            <person name="Submissions S."/>
        </authorList>
    </citation>
    <scope>NUCLEOTIDE SEQUENCE [LARGE SCALE GENOMIC DNA]</scope>
    <source>
        <strain evidence="6">CGMCC 1.7062</strain>
    </source>
</reference>
<evidence type="ECO:0000259" key="4">
    <source>
        <dbReference type="PROSITE" id="PS51071"/>
    </source>
</evidence>
<evidence type="ECO:0000313" key="6">
    <source>
        <dbReference type="Proteomes" id="UP000236721"/>
    </source>
</evidence>
<evidence type="ECO:0000256" key="2">
    <source>
        <dbReference type="ARBA" id="ARBA00023125"/>
    </source>
</evidence>
<dbReference type="SUPFAM" id="SSF46689">
    <property type="entry name" value="Homeodomain-like"/>
    <property type="match status" value="1"/>
</dbReference>
<dbReference type="GO" id="GO:0003700">
    <property type="term" value="F:DNA-binding transcription factor activity"/>
    <property type="evidence" value="ECO:0007669"/>
    <property type="project" value="InterPro"/>
</dbReference>
<dbReference type="Gene3D" id="1.10.10.10">
    <property type="entry name" value="Winged helix-like DNA-binding domain superfamily/Winged helix DNA-binding domain"/>
    <property type="match status" value="1"/>
</dbReference>
<dbReference type="Proteomes" id="UP000236721">
    <property type="component" value="Unassembled WGS sequence"/>
</dbReference>
<dbReference type="PANTHER" id="PTHR30514">
    <property type="entry name" value="GLUCOKINASE"/>
    <property type="match status" value="1"/>
</dbReference>
<dbReference type="InterPro" id="IPR009057">
    <property type="entry name" value="Homeodomain-like_sf"/>
</dbReference>
<evidence type="ECO:0000256" key="1">
    <source>
        <dbReference type="ARBA" id="ARBA00023015"/>
    </source>
</evidence>
<dbReference type="OrthoDB" id="3237351at2"/>
<gene>
    <name evidence="5" type="ORF">SAMN04488244_11534</name>
</gene>
<dbReference type="GO" id="GO:1901135">
    <property type="term" value="P:carbohydrate derivative metabolic process"/>
    <property type="evidence" value="ECO:0007669"/>
    <property type="project" value="InterPro"/>
</dbReference>
<sequence>MNKLNEQNLLDARIRDHYENMPPSEKLLADFLLTFPGHIADYSATELCELAETSRAAASRFFSRLGYKDFNDAKKQAREAKKWGTPLYQTNTSKAKSSSSTSQMISDHINREQTNILRSLEGIEGATLRSIVNAIINHRRVMLVGYRNNHFFAEYFQRQLSLLRDGVTIHPSSHQTIAEELFDLNSDDLLIVFGFRRRTRLLSDIIQLANNRGAATLLIADPTAAALEKRVKWKIECNVYSTSSFDSYSSVMSTLNLIINQVLSTSEATVERLRAIESVHEELGELSDN</sequence>
<dbReference type="AlphaFoldDB" id="A0A1H6AFU1"/>
<dbReference type="Pfam" id="PF01418">
    <property type="entry name" value="HTH_6"/>
    <property type="match status" value="1"/>
</dbReference>
<dbReference type="InterPro" id="IPR000281">
    <property type="entry name" value="HTH_RpiR"/>
</dbReference>
<dbReference type="InterPro" id="IPR046348">
    <property type="entry name" value="SIS_dom_sf"/>
</dbReference>
<dbReference type="GO" id="GO:0003677">
    <property type="term" value="F:DNA binding"/>
    <property type="evidence" value="ECO:0007669"/>
    <property type="project" value="UniProtKB-KW"/>
</dbReference>
<dbReference type="InterPro" id="IPR036388">
    <property type="entry name" value="WH-like_DNA-bd_sf"/>
</dbReference>
<organism evidence="5 6">
    <name type="scientific">Vibrio hangzhouensis</name>
    <dbReference type="NCBI Taxonomy" id="462991"/>
    <lineage>
        <taxon>Bacteria</taxon>
        <taxon>Pseudomonadati</taxon>
        <taxon>Pseudomonadota</taxon>
        <taxon>Gammaproteobacteria</taxon>
        <taxon>Vibrionales</taxon>
        <taxon>Vibrionaceae</taxon>
        <taxon>Vibrio</taxon>
    </lineage>
</organism>
<accession>A0A1H6AFU1</accession>
<proteinExistence type="predicted"/>
<dbReference type="Pfam" id="PF01380">
    <property type="entry name" value="SIS"/>
    <property type="match status" value="1"/>
</dbReference>
<keyword evidence="3" id="KW-0804">Transcription</keyword>
<dbReference type="PANTHER" id="PTHR30514:SF18">
    <property type="entry name" value="RPIR-FAMILY TRANSCRIPTIONAL REGULATOR"/>
    <property type="match status" value="1"/>
</dbReference>
<name>A0A1H6AFU1_9VIBR</name>
<dbReference type="InterPro" id="IPR035472">
    <property type="entry name" value="RpiR-like_SIS"/>
</dbReference>
<dbReference type="CDD" id="cd05013">
    <property type="entry name" value="SIS_RpiR"/>
    <property type="match status" value="1"/>
</dbReference>
<keyword evidence="1" id="KW-0805">Transcription regulation</keyword>
<feature type="domain" description="HTH rpiR-type" evidence="4">
    <location>
        <begin position="8"/>
        <end position="84"/>
    </location>
</feature>
<dbReference type="SUPFAM" id="SSF53697">
    <property type="entry name" value="SIS domain"/>
    <property type="match status" value="1"/>
</dbReference>